<reference evidence="2 3" key="1">
    <citation type="submission" date="2017-05" db="EMBL/GenBank/DDBJ databases">
        <title>Complete and WGS of Bordetella genogroups.</title>
        <authorList>
            <person name="Spilker T."/>
            <person name="LiPuma J."/>
        </authorList>
    </citation>
    <scope>NUCLEOTIDE SEQUENCE [LARGE SCALE GENOMIC DNA]</scope>
    <source>
        <strain evidence="2 3">AU10456</strain>
    </source>
</reference>
<dbReference type="EMBL" id="NEVP01000007">
    <property type="protein sequence ID" value="OZI50291.1"/>
    <property type="molecule type" value="Genomic_DNA"/>
</dbReference>
<gene>
    <name evidence="2" type="ORF">CAL25_13320</name>
</gene>
<evidence type="ECO:0000313" key="2">
    <source>
        <dbReference type="EMBL" id="OZI50291.1"/>
    </source>
</evidence>
<dbReference type="Proteomes" id="UP000216913">
    <property type="component" value="Unassembled WGS sequence"/>
</dbReference>
<evidence type="ECO:0000313" key="3">
    <source>
        <dbReference type="Proteomes" id="UP000216913"/>
    </source>
</evidence>
<comment type="caution">
    <text evidence="2">The sequence shown here is derived from an EMBL/GenBank/DDBJ whole genome shotgun (WGS) entry which is preliminary data.</text>
</comment>
<organism evidence="2 3">
    <name type="scientific">Bordetella genomosp. 5</name>
    <dbReference type="NCBI Taxonomy" id="1395608"/>
    <lineage>
        <taxon>Bacteria</taxon>
        <taxon>Pseudomonadati</taxon>
        <taxon>Pseudomonadota</taxon>
        <taxon>Betaproteobacteria</taxon>
        <taxon>Burkholderiales</taxon>
        <taxon>Alcaligenaceae</taxon>
        <taxon>Bordetella</taxon>
    </lineage>
</organism>
<proteinExistence type="predicted"/>
<feature type="region of interest" description="Disordered" evidence="1">
    <location>
        <begin position="1"/>
        <end position="29"/>
    </location>
</feature>
<evidence type="ECO:0000256" key="1">
    <source>
        <dbReference type="SAM" id="MobiDB-lite"/>
    </source>
</evidence>
<accession>A0A261TLX2</accession>
<protein>
    <submittedName>
        <fullName evidence="2">Uncharacterized protein</fullName>
    </submittedName>
</protein>
<keyword evidence="3" id="KW-1185">Reference proteome</keyword>
<dbReference type="AlphaFoldDB" id="A0A261TLX2"/>
<name>A0A261TLX2_9BORD</name>
<sequence length="67" mass="7102">MHPAQIPCQPARRQPRAGARAGHGARPYPGAVRISGRGACRPVHAPVSLLGTQELAQRRAYARAKPG</sequence>